<dbReference type="KEGG" id="hbs:IPV69_24540"/>
<keyword evidence="1" id="KW-0732">Signal</keyword>
<feature type="domain" description="Pyrrolo-quinoline quinone repeat" evidence="2">
    <location>
        <begin position="263"/>
        <end position="423"/>
    </location>
</feature>
<feature type="chain" id="PRO_5034433208" evidence="1">
    <location>
        <begin position="26"/>
        <end position="450"/>
    </location>
</feature>
<dbReference type="InterPro" id="IPR015943">
    <property type="entry name" value="WD40/YVTN_repeat-like_dom_sf"/>
</dbReference>
<reference evidence="3 4" key="1">
    <citation type="submission" date="2020-10" db="EMBL/GenBank/DDBJ databases">
        <title>Wide distribution of Phycisphaera-like planctomycetes from WD2101 soil group in peatlands and genome analysis of the first cultivated representative.</title>
        <authorList>
            <person name="Dedysh S.N."/>
            <person name="Beletsky A.V."/>
            <person name="Ivanova A."/>
            <person name="Kulichevskaya I.S."/>
            <person name="Suzina N.E."/>
            <person name="Philippov D.A."/>
            <person name="Rakitin A.L."/>
            <person name="Mardanov A.V."/>
            <person name="Ravin N.V."/>
        </authorList>
    </citation>
    <scope>NUCLEOTIDE SEQUENCE [LARGE SCALE GENOMIC DNA]</scope>
    <source>
        <strain evidence="3 4">M1803</strain>
    </source>
</reference>
<dbReference type="InterPro" id="IPR002372">
    <property type="entry name" value="PQQ_rpt_dom"/>
</dbReference>
<feature type="domain" description="Pyrrolo-quinoline quinone repeat" evidence="2">
    <location>
        <begin position="55"/>
        <end position="160"/>
    </location>
</feature>
<dbReference type="Proteomes" id="UP000593765">
    <property type="component" value="Chromosome"/>
</dbReference>
<dbReference type="SUPFAM" id="SSF50998">
    <property type="entry name" value="Quinoprotein alcohol dehydrogenase-like"/>
    <property type="match status" value="2"/>
</dbReference>
<accession>A0A7M2WUW3</accession>
<evidence type="ECO:0000313" key="4">
    <source>
        <dbReference type="Proteomes" id="UP000593765"/>
    </source>
</evidence>
<dbReference type="Gene3D" id="2.40.128.630">
    <property type="match status" value="1"/>
</dbReference>
<sequence length="450" mass="48524">MKSYLSRLMPLTLAAIVSIASPVRAEDAANWAQWRGPNYDGSSPAKNLPTEFGKDKNLLWAAKLPGISNATPIVYGDRVFTTSIDEGRKMAVICLSRADGKVLWQKDAGTAQIRPKGENDVAAPSPVTDGKTVVFMFGTGDILAFDVDGKPLWARNLQREIGEWNINWIYGSSPTLHKGKLYVQVLHTDKPYAGTALPGAIKYEGNEVPSYLLALDPLSGKELFRVVRPTDAVQETKESYATPIPYTTKEGREEILIVGGDAVTGHDPVTGKEIWRYTGWDPKKEPFWRLIPSVGIGGGMILACAPKNGPVMGIKEGGVGDVSTSHHAWKTDGKEISSDVPVPLYYQNHFYILDHGGTKLTKVVPATGAAVWVTKLEGVKAVCRASPTGADGKIYCMNVNGDVWVVSPEDGKILSKTALGGNKSARGTVAVVDGMLLIREGVTLYAFGVK</sequence>
<evidence type="ECO:0000259" key="2">
    <source>
        <dbReference type="Pfam" id="PF13360"/>
    </source>
</evidence>
<dbReference type="PANTHER" id="PTHR34512:SF30">
    <property type="entry name" value="OUTER MEMBRANE PROTEIN ASSEMBLY FACTOR BAMB"/>
    <property type="match status" value="1"/>
</dbReference>
<dbReference type="Pfam" id="PF13360">
    <property type="entry name" value="PQQ_2"/>
    <property type="match status" value="2"/>
</dbReference>
<protein>
    <submittedName>
        <fullName evidence="3">PQQ-binding-like beta-propeller repeat protein</fullName>
    </submittedName>
</protein>
<gene>
    <name evidence="3" type="ORF">IPV69_24540</name>
</gene>
<feature type="signal peptide" evidence="1">
    <location>
        <begin position="1"/>
        <end position="25"/>
    </location>
</feature>
<dbReference type="RefSeq" id="WP_206292369.1">
    <property type="nucleotide sequence ID" value="NZ_CP063458.1"/>
</dbReference>
<keyword evidence="4" id="KW-1185">Reference proteome</keyword>
<organism evidence="3 4">
    <name type="scientific">Humisphaera borealis</name>
    <dbReference type="NCBI Taxonomy" id="2807512"/>
    <lineage>
        <taxon>Bacteria</taxon>
        <taxon>Pseudomonadati</taxon>
        <taxon>Planctomycetota</taxon>
        <taxon>Phycisphaerae</taxon>
        <taxon>Tepidisphaerales</taxon>
        <taxon>Tepidisphaeraceae</taxon>
        <taxon>Humisphaera</taxon>
    </lineage>
</organism>
<evidence type="ECO:0000313" key="3">
    <source>
        <dbReference type="EMBL" id="QOV89337.1"/>
    </source>
</evidence>
<dbReference type="PANTHER" id="PTHR34512">
    <property type="entry name" value="CELL SURFACE PROTEIN"/>
    <property type="match status" value="1"/>
</dbReference>
<dbReference type="EMBL" id="CP063458">
    <property type="protein sequence ID" value="QOV89337.1"/>
    <property type="molecule type" value="Genomic_DNA"/>
</dbReference>
<evidence type="ECO:0000256" key="1">
    <source>
        <dbReference type="SAM" id="SignalP"/>
    </source>
</evidence>
<proteinExistence type="predicted"/>
<name>A0A7M2WUW3_9BACT</name>
<dbReference type="InterPro" id="IPR011047">
    <property type="entry name" value="Quinoprotein_ADH-like_sf"/>
</dbReference>
<dbReference type="Gene3D" id="2.130.10.10">
    <property type="entry name" value="YVTN repeat-like/Quinoprotein amine dehydrogenase"/>
    <property type="match status" value="1"/>
</dbReference>
<dbReference type="AlphaFoldDB" id="A0A7M2WUW3"/>